<dbReference type="AlphaFoldDB" id="A0A6M1RGH3"/>
<evidence type="ECO:0000313" key="4">
    <source>
        <dbReference type="EMBL" id="NGO38696.1"/>
    </source>
</evidence>
<feature type="non-terminal residue" evidence="4">
    <location>
        <position position="1"/>
    </location>
</feature>
<evidence type="ECO:0000256" key="2">
    <source>
        <dbReference type="ARBA" id="ARBA00023157"/>
    </source>
</evidence>
<dbReference type="Proteomes" id="UP000477311">
    <property type="component" value="Unassembled WGS sequence"/>
</dbReference>
<keyword evidence="1" id="KW-0732">Signal</keyword>
<dbReference type="Pfam" id="PF13385">
    <property type="entry name" value="Laminin_G_3"/>
    <property type="match status" value="1"/>
</dbReference>
<dbReference type="SUPFAM" id="SSF49899">
    <property type="entry name" value="Concanavalin A-like lectins/glucanases"/>
    <property type="match status" value="1"/>
</dbReference>
<evidence type="ECO:0000313" key="5">
    <source>
        <dbReference type="Proteomes" id="UP000477311"/>
    </source>
</evidence>
<reference evidence="4 5" key="1">
    <citation type="submission" date="2020-02" db="EMBL/GenBank/DDBJ databases">
        <title>Draft genome sequence of Limisphaera ngatamarikiensis NGM72.4T, a thermophilic Verrucomicrobia grouped in subdivision 3.</title>
        <authorList>
            <person name="Carere C.R."/>
            <person name="Steen J."/>
            <person name="Hugenholtz P."/>
            <person name="Stott M.B."/>
        </authorList>
    </citation>
    <scope>NUCLEOTIDE SEQUENCE [LARGE SCALE GENOMIC DNA]</scope>
    <source>
        <strain evidence="4 5">NGM72.4</strain>
    </source>
</reference>
<comment type="caution">
    <text evidence="4">The sequence shown here is derived from an EMBL/GenBank/DDBJ whole genome shotgun (WGS) entry which is preliminary data.</text>
</comment>
<dbReference type="EMBL" id="JAAKYA010000027">
    <property type="protein sequence ID" value="NGO38696.1"/>
    <property type="molecule type" value="Genomic_DNA"/>
</dbReference>
<sequence length="559" mass="61021">HPDFTVSLWVNGPVQSDRRVFCEGSLTNNNPMFSIGTHNSEADGTVDIYIRNDTGGTVGDHRHSLGTAFDGTWHHIAYVQRQVGPGLYRAQLYVDGLPDPVEITPVRPLTAMVTAVGMVRRAAASAWFTGLIDEVALWNRALTPEEIQILQQTPITNPPSRVLPLVISRFRTDLPAVVRGGTTTLRWEVSRDVSQVEITPLGDVTAQTVAGVGSRTLTVTEPMTLVLTIRRGLDTLSATTQVAVVDGVAPNWVVLDTFDQYAEGPLAPQGYWSDATGNSGRVITTNGHRALRTPSANSVGFLLLRDLSIQPGQARTLFFRVIAGEPNATGITNVVGITDKSMRGYGDAFFNIGPVVYFTAFTNDLLGIQTNSWYIGARNGWFGNNASPPPDFAPEPLQPGVVYNVWINITNADENVGMFDTFSVYIQKEGDTERTLLFQDYLTDRDPYYVDPVLGGLGPVMDKLIVLGNSASFSAVFDDFYLSTGGWNATVPKAYLFAPTEPAVLSVRKVGAQIELQWNRGVLQHAPAVTGPWTDVPGNPASPFRVTPSETMRFYRTRQ</sequence>
<dbReference type="SMART" id="SM00560">
    <property type="entry name" value="LamGL"/>
    <property type="match status" value="1"/>
</dbReference>
<dbReference type="RefSeq" id="WP_165106295.1">
    <property type="nucleotide sequence ID" value="NZ_JAAKYA010000027.1"/>
</dbReference>
<gene>
    <name evidence="4" type="ORF">G4L39_04715</name>
</gene>
<keyword evidence="5" id="KW-1185">Reference proteome</keyword>
<evidence type="ECO:0000259" key="3">
    <source>
        <dbReference type="SMART" id="SM00560"/>
    </source>
</evidence>
<organism evidence="4 5">
    <name type="scientific">Limisphaera ngatamarikiensis</name>
    <dbReference type="NCBI Taxonomy" id="1324935"/>
    <lineage>
        <taxon>Bacteria</taxon>
        <taxon>Pseudomonadati</taxon>
        <taxon>Verrucomicrobiota</taxon>
        <taxon>Verrucomicrobiia</taxon>
        <taxon>Limisphaerales</taxon>
        <taxon>Limisphaeraceae</taxon>
        <taxon>Limisphaera</taxon>
    </lineage>
</organism>
<dbReference type="Gene3D" id="2.60.120.200">
    <property type="match status" value="1"/>
</dbReference>
<dbReference type="InterPro" id="IPR006558">
    <property type="entry name" value="LamG-like"/>
</dbReference>
<dbReference type="InterPro" id="IPR013320">
    <property type="entry name" value="ConA-like_dom_sf"/>
</dbReference>
<protein>
    <submittedName>
        <fullName evidence="4">LamG domain-containing protein</fullName>
    </submittedName>
</protein>
<accession>A0A6M1RGH3</accession>
<evidence type="ECO:0000256" key="1">
    <source>
        <dbReference type="ARBA" id="ARBA00022729"/>
    </source>
</evidence>
<feature type="domain" description="LamG-like jellyroll fold" evidence="3">
    <location>
        <begin position="2"/>
        <end position="145"/>
    </location>
</feature>
<proteinExistence type="predicted"/>
<keyword evidence="2" id="KW-1015">Disulfide bond</keyword>
<name>A0A6M1RGH3_9BACT</name>